<gene>
    <name evidence="5" type="ORF">GEV33_008921</name>
</gene>
<dbReference type="Proteomes" id="UP000719412">
    <property type="component" value="Unassembled WGS sequence"/>
</dbReference>
<evidence type="ECO:0000256" key="3">
    <source>
        <dbReference type="ARBA" id="ARBA00023242"/>
    </source>
</evidence>
<accession>A0A8J6HG99</accession>
<sequence length="1153" mass="129259">MADSWPQLLRMSVGLDSNNNVRETHQLSRRFCLFFTTVAITNSSVDSGSMTRSLRLYIVLPYDLAYQLYLFSWLLLLAGACLYLPSSLLRPETRPRFGRSPDLLTLDGRGFMNYCCDAFRQLACLDGCPVGFVAATERRPMRFGQRLVLSFFVVLVHGTDLFPRLPAPSLPVGFFVSRSIFGAFPVEPDSCILQGRVVLFLKARGVCGEVVAPFLLRDDRDSAAMGHLERWDTQIHPAKKIYKFDALIYGSLNCEQKLPYNNSRQYSSYSEKYHKYIQYLSNYNLTLFNIYVDLIEEPVTLPLLLLVPPTSTTDGTSISGSSSFSLTPTNAPSLVTLGQIAVCTVRRRNATTTLFDDVSAPDDPDGFSFGSRESGSTLRHLDVAQRNVTYRTTADAASREGFSRNSLLLGKGPFAFTFGYLERKFVAEFPSGLTCAVAPELPPPGPEKSGARSRTGADFSRPRAPPNTAIKTNKRRRLLSLLQPQEELVVEETQKWISDEDRKIENMMKMKEQVIIKDAGQESCTEKCIITPEIDPSPCSRVSPPFFLITPRSVDCTFAFRTLRNDLRPSSQTKNEGPHSKRDQFLHEIVEPSLSLLPKPSPHRRSRKLSVIIRKVRRSCSSPSIIAGSQSNENGVAFERQPKQIRQRLSTGIVRVSTGIPGIAMSYRSARVCERVDARDLVLRRADGAVLGVATPPRRRALLVVNYRPVKRSENVDLSLSIPQTNFQSNGYDMGDQVRMQRYMCAYAHVRKWDGHLECSTTKSNFPPRYLIRNVEKKQQLEERKQKSGDDSVQASLSCRAVLPTGVDGVGQEDRQRRAATFHTPSFGDEDFDIPAINPQQQQQQQQQGHTEQQHYQQQPMQGMQQMSQQMNQQQDGMGMHDPTGGYQQPLYLSGPDHGMVNPSYHSPQPNYSMSPSQQQHNNQLLMIQQQQQHQQMMMNHGQPPPGAMSQYGTSPQHPQGRGNSPPAPPGQEPTTSEDSDDSTPHPAMMTAMKRPSPEPADQTLTKTQKKPKVQKKKKKRDPNEPQNDPFAIYPSLIDIHHLFVVRLTKPQRIPHVINQQVAASPLWIFGQDFGGKNTQSVNSGDKRNVRNSIARLQLTPSDNNVRGGPFDQSVTQFRSIFTNNNKLSAFRGPPRDHPGKEAVAAPIARNPC</sequence>
<dbReference type="PANTHER" id="PTHR45781">
    <property type="entry name" value="AGAP000281-PA"/>
    <property type="match status" value="1"/>
</dbReference>
<dbReference type="GO" id="GO:0031490">
    <property type="term" value="F:chromatin DNA binding"/>
    <property type="evidence" value="ECO:0007669"/>
    <property type="project" value="TreeGrafter"/>
</dbReference>
<evidence type="ECO:0000313" key="6">
    <source>
        <dbReference type="Proteomes" id="UP000719412"/>
    </source>
</evidence>
<reference evidence="5" key="2">
    <citation type="submission" date="2021-08" db="EMBL/GenBank/DDBJ databases">
        <authorList>
            <person name="Eriksson T."/>
        </authorList>
    </citation>
    <scope>NUCLEOTIDE SEQUENCE</scope>
    <source>
        <strain evidence="5">Stoneville</strain>
        <tissue evidence="5">Whole head</tissue>
    </source>
</reference>
<comment type="subcellular location">
    <subcellularLocation>
        <location evidence="1">Nucleus</location>
    </subcellularLocation>
</comment>
<dbReference type="EMBL" id="JABDTM020024879">
    <property type="protein sequence ID" value="KAH0813868.1"/>
    <property type="molecule type" value="Genomic_DNA"/>
</dbReference>
<keyword evidence="6" id="KW-1185">Reference proteome</keyword>
<feature type="region of interest" description="Disordered" evidence="4">
    <location>
        <begin position="839"/>
        <end position="1030"/>
    </location>
</feature>
<dbReference type="InterPro" id="IPR051365">
    <property type="entry name" value="TOX_HMG-box_domain"/>
</dbReference>
<reference evidence="5" key="1">
    <citation type="journal article" date="2020" name="J Insects Food Feed">
        <title>The yellow mealworm (Tenebrio molitor) genome: a resource for the emerging insects as food and feed industry.</title>
        <authorList>
            <person name="Eriksson T."/>
            <person name="Andere A."/>
            <person name="Kelstrup H."/>
            <person name="Emery V."/>
            <person name="Picard C."/>
        </authorList>
    </citation>
    <scope>NUCLEOTIDE SEQUENCE</scope>
    <source>
        <strain evidence="5">Stoneville</strain>
        <tissue evidence="5">Whole head</tissue>
    </source>
</reference>
<name>A0A8J6HG99_TENMO</name>
<evidence type="ECO:0000256" key="2">
    <source>
        <dbReference type="ARBA" id="ARBA00023125"/>
    </source>
</evidence>
<feature type="compositionally biased region" description="Low complexity" evidence="4">
    <location>
        <begin position="840"/>
        <end position="881"/>
    </location>
</feature>
<keyword evidence="2" id="KW-0238">DNA-binding</keyword>
<feature type="region of interest" description="Disordered" evidence="4">
    <location>
        <begin position="439"/>
        <end position="467"/>
    </location>
</feature>
<dbReference type="GO" id="GO:0006357">
    <property type="term" value="P:regulation of transcription by RNA polymerase II"/>
    <property type="evidence" value="ECO:0007669"/>
    <property type="project" value="TreeGrafter"/>
</dbReference>
<dbReference type="PANTHER" id="PTHR45781:SF1">
    <property type="entry name" value="HMG BOX DOMAIN-CONTAINING PROTEIN"/>
    <property type="match status" value="1"/>
</dbReference>
<evidence type="ECO:0000256" key="4">
    <source>
        <dbReference type="SAM" id="MobiDB-lite"/>
    </source>
</evidence>
<feature type="compositionally biased region" description="Basic residues" evidence="4">
    <location>
        <begin position="1008"/>
        <end position="1021"/>
    </location>
</feature>
<comment type="caution">
    <text evidence="5">The sequence shown here is derived from an EMBL/GenBank/DDBJ whole genome shotgun (WGS) entry which is preliminary data.</text>
</comment>
<feature type="compositionally biased region" description="Polar residues" evidence="4">
    <location>
        <begin position="904"/>
        <end position="917"/>
    </location>
</feature>
<keyword evidence="3" id="KW-0539">Nucleus</keyword>
<proteinExistence type="predicted"/>
<protein>
    <submittedName>
        <fullName evidence="5">Uncharacterized protein</fullName>
    </submittedName>
</protein>
<feature type="region of interest" description="Disordered" evidence="4">
    <location>
        <begin position="1132"/>
        <end position="1153"/>
    </location>
</feature>
<evidence type="ECO:0000256" key="1">
    <source>
        <dbReference type="ARBA" id="ARBA00004123"/>
    </source>
</evidence>
<dbReference type="AlphaFoldDB" id="A0A8J6HG99"/>
<dbReference type="GO" id="GO:0005634">
    <property type="term" value="C:nucleus"/>
    <property type="evidence" value="ECO:0007669"/>
    <property type="project" value="UniProtKB-SubCell"/>
</dbReference>
<evidence type="ECO:0000313" key="5">
    <source>
        <dbReference type="EMBL" id="KAH0813868.1"/>
    </source>
</evidence>
<organism evidence="5 6">
    <name type="scientific">Tenebrio molitor</name>
    <name type="common">Yellow mealworm beetle</name>
    <dbReference type="NCBI Taxonomy" id="7067"/>
    <lineage>
        <taxon>Eukaryota</taxon>
        <taxon>Metazoa</taxon>
        <taxon>Ecdysozoa</taxon>
        <taxon>Arthropoda</taxon>
        <taxon>Hexapoda</taxon>
        <taxon>Insecta</taxon>
        <taxon>Pterygota</taxon>
        <taxon>Neoptera</taxon>
        <taxon>Endopterygota</taxon>
        <taxon>Coleoptera</taxon>
        <taxon>Polyphaga</taxon>
        <taxon>Cucujiformia</taxon>
        <taxon>Tenebrionidae</taxon>
        <taxon>Tenebrio</taxon>
    </lineage>
</organism>
<feature type="compositionally biased region" description="Low complexity" evidence="4">
    <location>
        <begin position="918"/>
        <end position="942"/>
    </location>
</feature>